<dbReference type="InterPro" id="IPR013857">
    <property type="entry name" value="NADH-UbQ_OxRdtase-assoc_prot30"/>
</dbReference>
<gene>
    <name evidence="4" type="ORF">Cvel_15374</name>
</gene>
<dbReference type="PANTHER" id="PTHR15020:SF50">
    <property type="entry name" value="UPF0659 PROTEIN YMR090W"/>
    <property type="match status" value="1"/>
</dbReference>
<keyword evidence="2" id="KW-0732">Signal</keyword>
<evidence type="ECO:0000313" key="4">
    <source>
        <dbReference type="EMBL" id="CEM07836.1"/>
    </source>
</evidence>
<proteinExistence type="predicted"/>
<dbReference type="EMBL" id="CDMZ01000148">
    <property type="protein sequence ID" value="CEM07836.1"/>
    <property type="molecule type" value="Genomic_DNA"/>
</dbReference>
<dbReference type="Pfam" id="PF08547">
    <property type="entry name" value="CIA30"/>
    <property type="match status" value="1"/>
</dbReference>
<feature type="domain" description="Rhodanese" evidence="3">
    <location>
        <begin position="71"/>
        <end position="138"/>
    </location>
</feature>
<evidence type="ECO:0000259" key="3">
    <source>
        <dbReference type="PROSITE" id="PS50206"/>
    </source>
</evidence>
<name>A0A0G4F5R7_9ALVE</name>
<dbReference type="Gene3D" id="3.40.50.720">
    <property type="entry name" value="NAD(P)-binding Rossmann-like Domain"/>
    <property type="match status" value="1"/>
</dbReference>
<dbReference type="VEuPathDB" id="CryptoDB:Cvel_15374"/>
<evidence type="ECO:0000256" key="2">
    <source>
        <dbReference type="SAM" id="SignalP"/>
    </source>
</evidence>
<protein>
    <recommendedName>
        <fullName evidence="3">Rhodanese domain-containing protein</fullName>
    </recommendedName>
</protein>
<feature type="chain" id="PRO_5005188126" description="Rhodanese domain-containing protein" evidence="2">
    <location>
        <begin position="20"/>
        <end position="545"/>
    </location>
</feature>
<reference evidence="4" key="1">
    <citation type="submission" date="2014-11" db="EMBL/GenBank/DDBJ databases">
        <authorList>
            <person name="Otto D Thomas"/>
            <person name="Naeem Raeece"/>
        </authorList>
    </citation>
    <scope>NUCLEOTIDE SEQUENCE</scope>
</reference>
<dbReference type="InterPro" id="IPR008030">
    <property type="entry name" value="NmrA-like"/>
</dbReference>
<dbReference type="PANTHER" id="PTHR15020">
    <property type="entry name" value="FLAVIN REDUCTASE-RELATED"/>
    <property type="match status" value="1"/>
</dbReference>
<evidence type="ECO:0000256" key="1">
    <source>
        <dbReference type="SAM" id="MobiDB-lite"/>
    </source>
</evidence>
<feature type="region of interest" description="Disordered" evidence="1">
    <location>
        <begin position="524"/>
        <end position="545"/>
    </location>
</feature>
<dbReference type="SUPFAM" id="SSF51735">
    <property type="entry name" value="NAD(P)-binding Rossmann-fold domains"/>
    <property type="match status" value="1"/>
</dbReference>
<dbReference type="InterPro" id="IPR036291">
    <property type="entry name" value="NAD(P)-bd_dom_sf"/>
</dbReference>
<organism evidence="4">
    <name type="scientific">Chromera velia CCMP2878</name>
    <dbReference type="NCBI Taxonomy" id="1169474"/>
    <lineage>
        <taxon>Eukaryota</taxon>
        <taxon>Sar</taxon>
        <taxon>Alveolata</taxon>
        <taxon>Colpodellida</taxon>
        <taxon>Chromeraceae</taxon>
        <taxon>Chromera</taxon>
    </lineage>
</organism>
<feature type="signal peptide" evidence="2">
    <location>
        <begin position="1"/>
        <end position="19"/>
    </location>
</feature>
<dbReference type="InterPro" id="IPR001763">
    <property type="entry name" value="Rhodanese-like_dom"/>
</dbReference>
<accession>A0A0G4F5R7</accession>
<sequence>MCLLRSLSVLLLLAASASSFLLHSHRFSARDDLKSRASPPSSVLKQILDDVTTHLVEELPLPSQSQARSDDSSKDVLVVGASGRSGPEVVKQLKEAGYKVRALVRTVDAALVDRLGPDVAYYEGDYSDPVLFFDALAGASRIVWLGDSTSDRSDPEKLLRSWAPTPLRDDDAESHLASLHLLRTAMRQAQADRGFKSGTTNLFDFSKKAHETVWHIEDNGLPYHLWNYQQKRSSIVNWLEHSWFGRPLAGGEAVFRGTTTNTFRATGIWTSPLRVDLSEFDGLEIDCTSLRGLFDYRLIIRTPSYWADGIQYEAPFQASVTPRHVLVPFSKFEPHFRGRSLAKRTDPSVSPETIFVDPSQIVQLGIEYRKSNPRMQKEAHGIVIRTIDAFKRDPSWRVVMVSSSRLEEECNKAQFDWAKMNFYDSNLQDPRFYDKLDAYQSACKELITGDCASVQPTVLRVTELSDEDEGGEFELVQSKRSRGWDADGEVEYKVPRRVLAEQIVKALSDKQIAARPHWFVEPKGGANVPSRERLDENDEILSAVN</sequence>
<dbReference type="Pfam" id="PF05368">
    <property type="entry name" value="NmrA"/>
    <property type="match status" value="1"/>
</dbReference>
<dbReference type="AlphaFoldDB" id="A0A0G4F5R7"/>
<dbReference type="PROSITE" id="PS50206">
    <property type="entry name" value="RHODANESE_3"/>
    <property type="match status" value="1"/>
</dbReference>